<dbReference type="RefSeq" id="WP_168085800.1">
    <property type="nucleotide sequence ID" value="NZ_JAAVJI010000017.1"/>
</dbReference>
<sequence>MRLTSNTDFIQRLNHHIDRPGQAPQLTLEATTSSGVAHTGEATFDQVRGFTTLGAHLGTALGAEWARNLHSRQLAFALGKLINARRADLQRPRPVNAATRACGQQPLVEEGLDALNRSVALAEDIHRLLEQAPRDWPLRGACESVLRGADDLHAVWKGPQAAAPAAHVHEEGHSHGHDHGGGAIVVDVDEAIHGLYAAISYLVQAMKGGGQEVAKQFSEEAQALAHAPLEWVKEQGTPHGVADFAMGVSVGGALLPFSLLAMKAGVEEIHGARHEHKRLGKLKAQLLERLDQLKPVQSGGTQGPEGIQRLQVEQQLDALAFSQQQNADGGKVGVFSLSSGAAIAAKVGLETGAKSAFIATSGAAGPAAATAAAGIAGTFALGPLAAGSAVGLGAYMVHKSAAKAKAFRAEREETLCAHQGLSEAQRTGPLKHYGDFLEQKLNQHQRFYDNYRDWNKGFLAGSGIYTAGTLAKVGMVAAVGAGAVALAEPATLGTVIALGAVGGAMMGASSHQFLSGHGRHHRYEGYFKKDDLELDRHFLASADLLCLNDTQSGPLAGLELRTDFHQHLYHREACRQDLLERISGETGKRFTGRYTYTADTEATREKRGEKPGKRERVKAQLTQRKENTAARLSAAKAFGSSLASGSVKRATQASRDTWNAQRTALSKTHVAQWFAQNEAGEPGSMMKAMLDPHLAMVQKRLDIKLRTYAAVKVQGEGGLSLEDGRKLRDVLVGLDKDLEQDDLLYRQLTHLRYSLDQPGNEDQCSERIGRFIAVQMGKPYDEAPVPLEQRHRALAHHLLDEAPTRYRDLRGMLLETELEATRLRGRFHKAMTAEHNV</sequence>
<dbReference type="EMBL" id="JAAVJI010000017">
    <property type="protein sequence ID" value="NJP03227.1"/>
    <property type="molecule type" value="Genomic_DNA"/>
</dbReference>
<dbReference type="Proteomes" id="UP000746535">
    <property type="component" value="Unassembled WGS sequence"/>
</dbReference>
<evidence type="ECO:0000313" key="2">
    <source>
        <dbReference type="EMBL" id="NJP03227.1"/>
    </source>
</evidence>
<evidence type="ECO:0000256" key="1">
    <source>
        <dbReference type="SAM" id="MobiDB-lite"/>
    </source>
</evidence>
<feature type="region of interest" description="Disordered" evidence="1">
    <location>
        <begin position="595"/>
        <end position="626"/>
    </location>
</feature>
<proteinExistence type="predicted"/>
<feature type="compositionally biased region" description="Basic and acidic residues" evidence="1">
    <location>
        <begin position="601"/>
        <end position="626"/>
    </location>
</feature>
<reference evidence="2 3" key="1">
    <citation type="submission" date="2020-03" db="EMBL/GenBank/DDBJ databases">
        <authorList>
            <person name="Wang L."/>
            <person name="He N."/>
            <person name="Li Y."/>
            <person name="Fang Y."/>
            <person name="Zhang F."/>
        </authorList>
    </citation>
    <scope>NUCLEOTIDE SEQUENCE [LARGE SCALE GENOMIC DNA]</scope>
    <source>
        <strain evidence="3">hsmgli-8</strain>
    </source>
</reference>
<comment type="caution">
    <text evidence="2">The sequence shown here is derived from an EMBL/GenBank/DDBJ whole genome shotgun (WGS) entry which is preliminary data.</text>
</comment>
<accession>A0ABX0YK07</accession>
<evidence type="ECO:0008006" key="4">
    <source>
        <dbReference type="Google" id="ProtNLM"/>
    </source>
</evidence>
<name>A0ABX0YK07_9PSED</name>
<gene>
    <name evidence="2" type="ORF">HBH25_20535</name>
</gene>
<keyword evidence="3" id="KW-1185">Reference proteome</keyword>
<protein>
    <recommendedName>
        <fullName evidence="4">Type III secretion system effector protein</fullName>
    </recommendedName>
</protein>
<organism evidence="2 3">
    <name type="scientific">Pseudomonas quercus</name>
    <dbReference type="NCBI Taxonomy" id="2722792"/>
    <lineage>
        <taxon>Bacteria</taxon>
        <taxon>Pseudomonadati</taxon>
        <taxon>Pseudomonadota</taxon>
        <taxon>Gammaproteobacteria</taxon>
        <taxon>Pseudomonadales</taxon>
        <taxon>Pseudomonadaceae</taxon>
        <taxon>Pseudomonas</taxon>
    </lineage>
</organism>
<evidence type="ECO:0000313" key="3">
    <source>
        <dbReference type="Proteomes" id="UP000746535"/>
    </source>
</evidence>